<sequence>MTNLKKEGNFKVRETTLDTVMGLLNRLIGDQRKLYQARSKTHEAVYYFEDLEDKISFVDNPQFTNEMTFIRNMNGSTDQNSFTGMIKVSDSVFTSEYSSQFWSVLNLDFMQVCDFIINDQQVEVTIQLDPLSIINRLELLNKEKVLENQGDLAKTVEVLKTHFPDIEYLNNKGLITPISIYCSALYLQLARLEVRFDMTTAKTKAGGISGISKRGFTKKDFMARYTTGPKKTIWGNPFIKKEKIKGQGEVTSMMTKASGQLEISIDVDRTKGQEIKTLIENAGVSSFYLGKKGLAYVSNIRL</sequence>
<accession>Q6LFU3</accession>
<proteinExistence type="predicted"/>
<dbReference type="eggNOG" id="ENOG502Z933">
    <property type="taxonomic scope" value="Bacteria"/>
</dbReference>
<dbReference type="HOGENOM" id="CLU_826238_0_0_6"/>
<dbReference type="STRING" id="298386.PBPRB1992"/>
<organism evidence="2 3">
    <name type="scientific">Photobacterium profundum (strain SS9)</name>
    <dbReference type="NCBI Taxonomy" id="298386"/>
    <lineage>
        <taxon>Bacteria</taxon>
        <taxon>Pseudomonadati</taxon>
        <taxon>Pseudomonadota</taxon>
        <taxon>Gammaproteobacteria</taxon>
        <taxon>Vibrionales</taxon>
        <taxon>Vibrionaceae</taxon>
        <taxon>Photobacterium</taxon>
    </lineage>
</organism>
<gene>
    <name evidence="2" type="ordered locus">PBPRB1992</name>
</gene>
<dbReference type="Pfam" id="PF20158">
    <property type="entry name" value="Cas5fv_helical"/>
    <property type="match status" value="1"/>
</dbReference>
<dbReference type="CDD" id="cd21143">
    <property type="entry name" value="Cas5fv"/>
    <property type="match status" value="1"/>
</dbReference>
<dbReference type="EMBL" id="CR378681">
    <property type="protein sequence ID" value="CAG23837.1"/>
    <property type="molecule type" value="Genomic_DNA"/>
</dbReference>
<evidence type="ECO:0000259" key="1">
    <source>
        <dbReference type="Pfam" id="PF20158"/>
    </source>
</evidence>
<evidence type="ECO:0000313" key="3">
    <source>
        <dbReference type="Proteomes" id="UP000000593"/>
    </source>
</evidence>
<feature type="domain" description="Cas5fv helical" evidence="1">
    <location>
        <begin position="76"/>
        <end position="232"/>
    </location>
</feature>
<dbReference type="AlphaFoldDB" id="Q6LFU3"/>
<keyword evidence="3" id="KW-1185">Reference proteome</keyword>
<dbReference type="InterPro" id="IPR045374">
    <property type="entry name" value="Cas5fv_helical"/>
</dbReference>
<dbReference type="InterPro" id="IPR047583">
    <property type="entry name" value="Cas5fv"/>
</dbReference>
<evidence type="ECO:0000313" key="2">
    <source>
        <dbReference type="EMBL" id="CAG23837.1"/>
    </source>
</evidence>
<dbReference type="KEGG" id="ppr:PBPRB1992"/>
<protein>
    <recommendedName>
        <fullName evidence="1">Cas5fv helical domain-containing protein</fullName>
    </recommendedName>
</protein>
<reference evidence="3" key="1">
    <citation type="journal article" date="2005" name="Science">
        <title>Life at depth: Photobacterium profundum genome sequence and expression analysis.</title>
        <authorList>
            <person name="Vezzi A."/>
            <person name="Campanaro S."/>
            <person name="D'Angelo M."/>
            <person name="Simonato F."/>
            <person name="Vitulo N."/>
            <person name="Lauro F.M."/>
            <person name="Cestaro A."/>
            <person name="Malacrida G."/>
            <person name="Simionati B."/>
            <person name="Cannata N."/>
            <person name="Romualdi C."/>
            <person name="Bartlett D.H."/>
            <person name="Valle G."/>
        </authorList>
    </citation>
    <scope>NUCLEOTIDE SEQUENCE [LARGE SCALE GENOMIC DNA]</scope>
    <source>
        <strain evidence="3">ATCC BAA-1253 / SS9</strain>
    </source>
</reference>
<name>Q6LFU3_PHOPR</name>
<dbReference type="Proteomes" id="UP000000593">
    <property type="component" value="Chromosome 2"/>
</dbReference>